<comment type="caution">
    <text evidence="2">The sequence shown here is derived from an EMBL/GenBank/DDBJ whole genome shotgun (WGS) entry which is preliminary data.</text>
</comment>
<proteinExistence type="predicted"/>
<protein>
    <recommendedName>
        <fullName evidence="1">GNAT-like N-terminal domain-containing protein</fullName>
    </recommendedName>
</protein>
<gene>
    <name evidence="2" type="ORF">ACI2L5_15140</name>
</gene>
<reference evidence="2 3" key="1">
    <citation type="submission" date="2024-11" db="EMBL/GenBank/DDBJ databases">
        <title>The Natural Products Discovery Center: Release of the First 8490 Sequenced Strains for Exploring Actinobacteria Biosynthetic Diversity.</title>
        <authorList>
            <person name="Kalkreuter E."/>
            <person name="Kautsar S.A."/>
            <person name="Yang D."/>
            <person name="Bader C.D."/>
            <person name="Teijaro C.N."/>
            <person name="Fluegel L."/>
            <person name="Davis C.M."/>
            <person name="Simpson J.R."/>
            <person name="Lauterbach L."/>
            <person name="Steele A.D."/>
            <person name="Gui C."/>
            <person name="Meng S."/>
            <person name="Li G."/>
            <person name="Viehrig K."/>
            <person name="Ye F."/>
            <person name="Su P."/>
            <person name="Kiefer A.F."/>
            <person name="Nichols A."/>
            <person name="Cepeda A.J."/>
            <person name="Yan W."/>
            <person name="Fan B."/>
            <person name="Jiang Y."/>
            <person name="Adhikari A."/>
            <person name="Zheng C.-J."/>
            <person name="Schuster L."/>
            <person name="Cowan T.M."/>
            <person name="Smanski M.J."/>
            <person name="Chevrette M.G."/>
            <person name="De Carvalho L.P.S."/>
            <person name="Shen B."/>
        </authorList>
    </citation>
    <scope>NUCLEOTIDE SEQUENCE [LARGE SCALE GENOMIC DNA]</scope>
    <source>
        <strain evidence="2 3">NPDC020863</strain>
    </source>
</reference>
<keyword evidence="3" id="KW-1185">Reference proteome</keyword>
<evidence type="ECO:0000313" key="2">
    <source>
        <dbReference type="EMBL" id="MFK4266264.1"/>
    </source>
</evidence>
<evidence type="ECO:0000313" key="3">
    <source>
        <dbReference type="Proteomes" id="UP001620295"/>
    </source>
</evidence>
<accession>A0ABW8LKE6</accession>
<dbReference type="RefSeq" id="WP_404746403.1">
    <property type="nucleotide sequence ID" value="NZ_JBJDQH010000005.1"/>
</dbReference>
<dbReference type="Proteomes" id="UP001620295">
    <property type="component" value="Unassembled WGS sequence"/>
</dbReference>
<evidence type="ECO:0000259" key="1">
    <source>
        <dbReference type="Pfam" id="PF22555"/>
    </source>
</evidence>
<feature type="domain" description="GNAT-like N-terminal" evidence="1">
    <location>
        <begin position="2"/>
        <end position="110"/>
    </location>
</feature>
<organism evidence="2 3">
    <name type="scientific">Streptomyces milbemycinicus</name>
    <dbReference type="NCBI Taxonomy" id="476552"/>
    <lineage>
        <taxon>Bacteria</taxon>
        <taxon>Bacillati</taxon>
        <taxon>Actinomycetota</taxon>
        <taxon>Actinomycetes</taxon>
        <taxon>Kitasatosporales</taxon>
        <taxon>Streptomycetaceae</taxon>
        <taxon>Streptomyces</taxon>
    </lineage>
</organism>
<dbReference type="InterPro" id="IPR054341">
    <property type="entry name" value="GNAT-like_N"/>
</dbReference>
<sequence length="127" mass="14228">MRVATLMLGTRFLASVGREGLWNARVVRSYRDQWKAKHAETVQRLAATDVELASYTVEDVRSWLQRVPREAPVCSFPPFYGGGYEKLYEPLDTHFTWDAPEYELLSDADADADADVVDVLGAITCAA</sequence>
<name>A0ABW8LKE6_9ACTN</name>
<dbReference type="EMBL" id="JBJDQH010000005">
    <property type="protein sequence ID" value="MFK4266264.1"/>
    <property type="molecule type" value="Genomic_DNA"/>
</dbReference>
<dbReference type="Pfam" id="PF22555">
    <property type="entry name" value="DAM-like-phage1"/>
    <property type="match status" value="1"/>
</dbReference>